<feature type="transmembrane region" description="Helical" evidence="9">
    <location>
        <begin position="23"/>
        <end position="41"/>
    </location>
</feature>
<proteinExistence type="predicted"/>
<dbReference type="OMA" id="DHQTIFK"/>
<dbReference type="InterPro" id="IPR005150">
    <property type="entry name" value="Cellulose_synth"/>
</dbReference>
<dbReference type="PANTHER" id="PTHR13301">
    <property type="entry name" value="X-BOX TRANSCRIPTION FACTOR-RELATED"/>
    <property type="match status" value="1"/>
</dbReference>
<feature type="binding site" evidence="8">
    <location>
        <position position="106"/>
    </location>
    <ligand>
        <name>UDP-alpha-D-glucose</name>
        <dbReference type="ChEBI" id="CHEBI:58885"/>
    </ligand>
</feature>
<organism evidence="10 11">
    <name type="scientific">Rosa chinensis</name>
    <name type="common">China rose</name>
    <dbReference type="NCBI Taxonomy" id="74649"/>
    <lineage>
        <taxon>Eukaryota</taxon>
        <taxon>Viridiplantae</taxon>
        <taxon>Streptophyta</taxon>
        <taxon>Embryophyta</taxon>
        <taxon>Tracheophyta</taxon>
        <taxon>Spermatophyta</taxon>
        <taxon>Magnoliopsida</taxon>
        <taxon>eudicotyledons</taxon>
        <taxon>Gunneridae</taxon>
        <taxon>Pentapetalae</taxon>
        <taxon>rosids</taxon>
        <taxon>fabids</taxon>
        <taxon>Rosales</taxon>
        <taxon>Rosaceae</taxon>
        <taxon>Rosoideae</taxon>
        <taxon>Rosoideae incertae sedis</taxon>
        <taxon>Rosa</taxon>
    </lineage>
</organism>
<evidence type="ECO:0000313" key="10">
    <source>
        <dbReference type="EMBL" id="PRQ52739.1"/>
    </source>
</evidence>
<feature type="transmembrane region" description="Helical" evidence="9">
    <location>
        <begin position="47"/>
        <end position="69"/>
    </location>
</feature>
<keyword evidence="5 9" id="KW-1133">Transmembrane helix</keyword>
<protein>
    <submittedName>
        <fullName evidence="10">Putative cellulose synthase (UDP-forming)</fullName>
        <ecNumber evidence="10">2.4.1.12</ecNumber>
    </submittedName>
</protein>
<dbReference type="GO" id="GO:0030244">
    <property type="term" value="P:cellulose biosynthetic process"/>
    <property type="evidence" value="ECO:0007669"/>
    <property type="project" value="InterPro"/>
</dbReference>
<keyword evidence="11" id="KW-1185">Reference proteome</keyword>
<dbReference type="Gramene" id="PRQ52739">
    <property type="protein sequence ID" value="PRQ52739"/>
    <property type="gene ID" value="RchiOBHm_Chr2g0158721"/>
</dbReference>
<dbReference type="STRING" id="74649.A0A2P6S238"/>
<dbReference type="EMBL" id="PDCK01000040">
    <property type="protein sequence ID" value="PRQ52739.1"/>
    <property type="molecule type" value="Genomic_DNA"/>
</dbReference>
<reference evidence="10 11" key="1">
    <citation type="journal article" date="2018" name="Nat. Genet.">
        <title>The Rosa genome provides new insights in the design of modern roses.</title>
        <authorList>
            <person name="Bendahmane M."/>
        </authorList>
    </citation>
    <scope>NUCLEOTIDE SEQUENCE [LARGE SCALE GENOMIC DNA]</scope>
    <source>
        <strain evidence="11">cv. Old Blush</strain>
    </source>
</reference>
<feature type="binding site" evidence="8">
    <location>
        <position position="135"/>
    </location>
    <ligand>
        <name>UDP-alpha-D-glucose</name>
        <dbReference type="ChEBI" id="CHEBI:58885"/>
    </ligand>
</feature>
<evidence type="ECO:0000256" key="8">
    <source>
        <dbReference type="PIRSR" id="PIRSR605150-2"/>
    </source>
</evidence>
<sequence length="277" mass="31729">MADSLSLPLCEKTSVKVCTLRRALEIVISVLFICLLAYRLFSLTDHGIPWLLAFLCESWFAINWVLNLITVWTPMDYKTYPNNLLLQVPELPAVDLFVSTADPVLEPLNVMVNTVLSLLAVDYPAHKLDCYVSDDGCSPLTLFSLIEASKFARIWVPFCKKHGIQVRAPFRYFSADEFTLRSDSTPELLLERTKVKDEYENLCQKIKDAAIIRYPLIFLKTMQLLPTQTNNHPTVIKVIWENKQRLSNGLPHLVYVAREKRLNHPHHYKAGAMNVLV</sequence>
<gene>
    <name evidence="10" type="ORF">RchiOBHm_Chr2g0158721</name>
</gene>
<dbReference type="GO" id="GO:0016020">
    <property type="term" value="C:membrane"/>
    <property type="evidence" value="ECO:0007669"/>
    <property type="project" value="InterPro"/>
</dbReference>
<feature type="binding site" evidence="8">
    <location>
        <position position="99"/>
    </location>
    <ligand>
        <name>UDP-alpha-D-glucose</name>
        <dbReference type="ChEBI" id="CHEBI:58885"/>
    </ligand>
</feature>
<dbReference type="GO" id="GO:0071555">
    <property type="term" value="P:cell wall organization"/>
    <property type="evidence" value="ECO:0007669"/>
    <property type="project" value="UniProtKB-KW"/>
</dbReference>
<keyword evidence="4 9" id="KW-0812">Transmembrane</keyword>
<comment type="subcellular location">
    <subcellularLocation>
        <location evidence="1">Endomembrane system</location>
        <topology evidence="1">Multi-pass membrane protein</topology>
    </subcellularLocation>
</comment>
<dbReference type="GO" id="GO:0016760">
    <property type="term" value="F:cellulose synthase (UDP-forming) activity"/>
    <property type="evidence" value="ECO:0007669"/>
    <property type="project" value="UniProtKB-EC"/>
</dbReference>
<dbReference type="Proteomes" id="UP000238479">
    <property type="component" value="Chromosome 2"/>
</dbReference>
<evidence type="ECO:0000256" key="1">
    <source>
        <dbReference type="ARBA" id="ARBA00004127"/>
    </source>
</evidence>
<evidence type="ECO:0000256" key="9">
    <source>
        <dbReference type="SAM" id="Phobius"/>
    </source>
</evidence>
<keyword evidence="7" id="KW-0961">Cell wall biogenesis/degradation</keyword>
<evidence type="ECO:0000256" key="3">
    <source>
        <dbReference type="ARBA" id="ARBA00022679"/>
    </source>
</evidence>
<evidence type="ECO:0000256" key="2">
    <source>
        <dbReference type="ARBA" id="ARBA00022676"/>
    </source>
</evidence>
<dbReference type="AlphaFoldDB" id="A0A2P6S238"/>
<evidence type="ECO:0000256" key="6">
    <source>
        <dbReference type="ARBA" id="ARBA00023136"/>
    </source>
</evidence>
<dbReference type="Pfam" id="PF03552">
    <property type="entry name" value="Cellulose_synt"/>
    <property type="match status" value="1"/>
</dbReference>
<keyword evidence="6 9" id="KW-0472">Membrane</keyword>
<evidence type="ECO:0000256" key="7">
    <source>
        <dbReference type="ARBA" id="ARBA00023316"/>
    </source>
</evidence>
<dbReference type="EC" id="2.4.1.12" evidence="10"/>
<accession>A0A2P6S238</accession>
<dbReference type="InterPro" id="IPR029044">
    <property type="entry name" value="Nucleotide-diphossugar_trans"/>
</dbReference>
<name>A0A2P6S238_ROSCH</name>
<dbReference type="GO" id="GO:0012505">
    <property type="term" value="C:endomembrane system"/>
    <property type="evidence" value="ECO:0007669"/>
    <property type="project" value="UniProtKB-SubCell"/>
</dbReference>
<evidence type="ECO:0000313" key="11">
    <source>
        <dbReference type="Proteomes" id="UP000238479"/>
    </source>
</evidence>
<evidence type="ECO:0000256" key="4">
    <source>
        <dbReference type="ARBA" id="ARBA00022692"/>
    </source>
</evidence>
<keyword evidence="3 10" id="KW-0808">Transferase</keyword>
<comment type="caution">
    <text evidence="10">The sequence shown here is derived from an EMBL/GenBank/DDBJ whole genome shotgun (WGS) entry which is preliminary data.</text>
</comment>
<dbReference type="Gene3D" id="3.90.550.10">
    <property type="entry name" value="Spore Coat Polysaccharide Biosynthesis Protein SpsA, Chain A"/>
    <property type="match status" value="1"/>
</dbReference>
<evidence type="ECO:0000256" key="5">
    <source>
        <dbReference type="ARBA" id="ARBA00022989"/>
    </source>
</evidence>
<keyword evidence="2 10" id="KW-0328">Glycosyltransferase</keyword>